<dbReference type="InterPro" id="IPR036737">
    <property type="entry name" value="OmpA-like_sf"/>
</dbReference>
<evidence type="ECO:0000256" key="7">
    <source>
        <dbReference type="ARBA" id="ARBA00023114"/>
    </source>
</evidence>
<keyword evidence="4" id="KW-0812">Transmembrane</keyword>
<protein>
    <recommendedName>
        <fullName evidence="13">OmpA-like domain-containing protein</fullName>
    </recommendedName>
</protein>
<dbReference type="Pfam" id="PF00691">
    <property type="entry name" value="OmpA"/>
    <property type="match status" value="1"/>
</dbReference>
<reference evidence="15" key="2">
    <citation type="submission" date="2019-06" db="EMBL/GenBank/DDBJ databases">
        <title>Co-occurence of chitin degradation, pigmentation and bioactivity in marine Pseudoalteromonas.</title>
        <authorList>
            <person name="Sonnenschein E.C."/>
            <person name="Bech P.K."/>
        </authorList>
    </citation>
    <scope>NUCLEOTIDE SEQUENCE [LARGE SCALE GENOMIC DNA]</scope>
    <source>
        <strain evidence="15">S3790</strain>
    </source>
</reference>
<evidence type="ECO:0000259" key="13">
    <source>
        <dbReference type="PROSITE" id="PS51123"/>
    </source>
</evidence>
<evidence type="ECO:0000256" key="12">
    <source>
        <dbReference type="SAM" id="SignalP"/>
    </source>
</evidence>
<organism evidence="14 15">
    <name type="scientific">Pseudoalteromonas aurantia</name>
    <dbReference type="NCBI Taxonomy" id="43654"/>
    <lineage>
        <taxon>Bacteria</taxon>
        <taxon>Pseudomonadati</taxon>
        <taxon>Pseudomonadota</taxon>
        <taxon>Gammaproteobacteria</taxon>
        <taxon>Alteromonadales</taxon>
        <taxon>Pseudoalteromonadaceae</taxon>
        <taxon>Pseudoalteromonas</taxon>
    </lineage>
</organism>
<sequence>MKLKLISLAIAIAAASTAHAGEQKEGIHLGVFGDYYDASWENTRGAAVGGVDVDNSSGWGAELGYRFNDYWSARLEYADMDFDLSGAGSGSQDGERYGIDGLYHFDGGPFYGLFGFKSIEAFESNTFANIGAGYRHHFNDHLFVNAETSIYQGLERSYIDVGAKLGINYFFGTAKPAAKVEPAPAPTPAPIAQAKDSDKDGVLDPRDKCADTPIADAVDAYGCTKYVEKDATVKLLVRFPHNNSAVSSDYLSDIEDVVTFLQQHSDASVVLEGHASMVGEAKYNQWLSKKRADKVAKELIQKGIDTQRISTVGYGEERLLNTANTLAAHAENRRVEATIAVTERVKVKRN</sequence>
<dbReference type="EMBL" id="PNBX01000013">
    <property type="protein sequence ID" value="TMO69754.1"/>
    <property type="molecule type" value="Genomic_DNA"/>
</dbReference>
<dbReference type="OrthoDB" id="9805832at2"/>
<comment type="subcellular location">
    <subcellularLocation>
        <location evidence="1">Cell outer membrane</location>
        <topology evidence="1">Multi-pass membrane protein</topology>
    </subcellularLocation>
</comment>
<evidence type="ECO:0000256" key="10">
    <source>
        <dbReference type="PROSITE-ProRule" id="PRU00473"/>
    </source>
</evidence>
<dbReference type="PANTHER" id="PTHR30329:SF21">
    <property type="entry name" value="LIPOPROTEIN YIAD-RELATED"/>
    <property type="match status" value="1"/>
</dbReference>
<dbReference type="PRINTS" id="PR01021">
    <property type="entry name" value="OMPADOMAIN"/>
</dbReference>
<dbReference type="GO" id="GO:0015288">
    <property type="term" value="F:porin activity"/>
    <property type="evidence" value="ECO:0007669"/>
    <property type="project" value="UniProtKB-KW"/>
</dbReference>
<evidence type="ECO:0000256" key="11">
    <source>
        <dbReference type="SAM" id="MobiDB-lite"/>
    </source>
</evidence>
<dbReference type="GO" id="GO:0006811">
    <property type="term" value="P:monoatomic ion transport"/>
    <property type="evidence" value="ECO:0007669"/>
    <property type="project" value="UniProtKB-KW"/>
</dbReference>
<dbReference type="InterPro" id="IPR050330">
    <property type="entry name" value="Bact_OuterMem_StrucFunc"/>
</dbReference>
<dbReference type="PANTHER" id="PTHR30329">
    <property type="entry name" value="STATOR ELEMENT OF FLAGELLAR MOTOR COMPLEX"/>
    <property type="match status" value="1"/>
</dbReference>
<feature type="chain" id="PRO_5024343247" description="OmpA-like domain-containing protein" evidence="12">
    <location>
        <begin position="21"/>
        <end position="350"/>
    </location>
</feature>
<dbReference type="RefSeq" id="WP_138590184.1">
    <property type="nucleotide sequence ID" value="NZ_PNBX01000013.1"/>
</dbReference>
<dbReference type="CDD" id="cd07185">
    <property type="entry name" value="OmpA_C-like"/>
    <property type="match status" value="1"/>
</dbReference>
<evidence type="ECO:0000256" key="9">
    <source>
        <dbReference type="ARBA" id="ARBA00023237"/>
    </source>
</evidence>
<evidence type="ECO:0000256" key="5">
    <source>
        <dbReference type="ARBA" id="ARBA00022729"/>
    </source>
</evidence>
<evidence type="ECO:0000256" key="1">
    <source>
        <dbReference type="ARBA" id="ARBA00004571"/>
    </source>
</evidence>
<accession>A0A5S3VCD6</accession>
<dbReference type="SUPFAM" id="SSF103088">
    <property type="entry name" value="OmpA-like"/>
    <property type="match status" value="1"/>
</dbReference>
<keyword evidence="2" id="KW-0813">Transport</keyword>
<feature type="region of interest" description="Disordered" evidence="11">
    <location>
        <begin position="182"/>
        <end position="203"/>
    </location>
</feature>
<keyword evidence="3" id="KW-1134">Transmembrane beta strand</keyword>
<dbReference type="InterPro" id="IPR006664">
    <property type="entry name" value="OMP_bac"/>
</dbReference>
<evidence type="ECO:0000256" key="3">
    <source>
        <dbReference type="ARBA" id="ARBA00022452"/>
    </source>
</evidence>
<dbReference type="Pfam" id="PF13505">
    <property type="entry name" value="OMP_b-brl"/>
    <property type="match status" value="1"/>
</dbReference>
<proteinExistence type="predicted"/>
<dbReference type="Gene3D" id="3.30.1330.60">
    <property type="entry name" value="OmpA-like domain"/>
    <property type="match status" value="1"/>
</dbReference>
<keyword evidence="7" id="KW-0626">Porin</keyword>
<dbReference type="AlphaFoldDB" id="A0A5S3VCD6"/>
<evidence type="ECO:0000313" key="14">
    <source>
        <dbReference type="EMBL" id="TMO69754.1"/>
    </source>
</evidence>
<dbReference type="GO" id="GO:0009279">
    <property type="term" value="C:cell outer membrane"/>
    <property type="evidence" value="ECO:0007669"/>
    <property type="project" value="UniProtKB-SubCell"/>
</dbReference>
<dbReference type="Proteomes" id="UP000307217">
    <property type="component" value="Unassembled WGS sequence"/>
</dbReference>
<keyword evidence="8 10" id="KW-0472">Membrane</keyword>
<dbReference type="InterPro" id="IPR027385">
    <property type="entry name" value="Beta-barrel_OMP"/>
</dbReference>
<evidence type="ECO:0000256" key="4">
    <source>
        <dbReference type="ARBA" id="ARBA00022692"/>
    </source>
</evidence>
<evidence type="ECO:0000313" key="15">
    <source>
        <dbReference type="Proteomes" id="UP000307217"/>
    </source>
</evidence>
<evidence type="ECO:0000256" key="8">
    <source>
        <dbReference type="ARBA" id="ARBA00023136"/>
    </source>
</evidence>
<reference evidence="14 15" key="1">
    <citation type="submission" date="2018-01" db="EMBL/GenBank/DDBJ databases">
        <authorList>
            <person name="Paulsen S."/>
            <person name="Gram L.K."/>
        </authorList>
    </citation>
    <scope>NUCLEOTIDE SEQUENCE [LARGE SCALE GENOMIC DNA]</scope>
    <source>
        <strain evidence="14 15">S3790</strain>
    </source>
</reference>
<dbReference type="SUPFAM" id="SSF56925">
    <property type="entry name" value="OMPA-like"/>
    <property type="match status" value="1"/>
</dbReference>
<keyword evidence="5 12" id="KW-0732">Signal</keyword>
<feature type="domain" description="OmpA-like" evidence="13">
    <location>
        <begin position="226"/>
        <end position="343"/>
    </location>
</feature>
<dbReference type="PROSITE" id="PS51123">
    <property type="entry name" value="OMPA_2"/>
    <property type="match status" value="1"/>
</dbReference>
<evidence type="ECO:0000256" key="2">
    <source>
        <dbReference type="ARBA" id="ARBA00022448"/>
    </source>
</evidence>
<dbReference type="InterPro" id="IPR011250">
    <property type="entry name" value="OMP/PagP_B-barrel"/>
</dbReference>
<keyword evidence="9" id="KW-0998">Cell outer membrane</keyword>
<comment type="caution">
    <text evidence="14">The sequence shown here is derived from an EMBL/GenBank/DDBJ whole genome shotgun (WGS) entry which is preliminary data.</text>
</comment>
<keyword evidence="6" id="KW-0406">Ion transport</keyword>
<feature type="signal peptide" evidence="12">
    <location>
        <begin position="1"/>
        <end position="20"/>
    </location>
</feature>
<evidence type="ECO:0000256" key="6">
    <source>
        <dbReference type="ARBA" id="ARBA00023065"/>
    </source>
</evidence>
<gene>
    <name evidence="14" type="ORF">CWC19_03905</name>
</gene>
<dbReference type="Gene3D" id="2.40.160.20">
    <property type="match status" value="1"/>
</dbReference>
<name>A0A5S3VCD6_9GAMM</name>
<dbReference type="InterPro" id="IPR006665">
    <property type="entry name" value="OmpA-like"/>
</dbReference>
<dbReference type="GO" id="GO:0046930">
    <property type="term" value="C:pore complex"/>
    <property type="evidence" value="ECO:0007669"/>
    <property type="project" value="UniProtKB-KW"/>
</dbReference>